<comment type="caution">
    <text evidence="2">The sequence shown here is derived from an EMBL/GenBank/DDBJ whole genome shotgun (WGS) entry which is preliminary data.</text>
</comment>
<dbReference type="AlphaFoldDB" id="A0AAD2DA72"/>
<name>A0AAD2DA72_EUPCR</name>
<keyword evidence="3" id="KW-1185">Reference proteome</keyword>
<dbReference type="Proteomes" id="UP001295684">
    <property type="component" value="Unassembled WGS sequence"/>
</dbReference>
<dbReference type="EMBL" id="CAMPGE010027635">
    <property type="protein sequence ID" value="CAI2385250.1"/>
    <property type="molecule type" value="Genomic_DNA"/>
</dbReference>
<proteinExistence type="predicted"/>
<evidence type="ECO:0000256" key="1">
    <source>
        <dbReference type="SAM" id="Phobius"/>
    </source>
</evidence>
<evidence type="ECO:0000313" key="3">
    <source>
        <dbReference type="Proteomes" id="UP001295684"/>
    </source>
</evidence>
<sequence length="158" mass="18590">MIVCSSWRCFITLMENFTKIGKRESNTNKFLNIMMKDLFIDDFNNHLEEPEEETFSEVITRSWGDLIERIKIIFTKYSIYENSGKIFRKIKQECAYIGYQSWKSTSMRTEIPSLITMIIMILTILFVIIKSKCLFLECGSSLRCLTIPILSKFCLIFS</sequence>
<keyword evidence="1" id="KW-1133">Transmembrane helix</keyword>
<reference evidence="2" key="1">
    <citation type="submission" date="2023-07" db="EMBL/GenBank/DDBJ databases">
        <authorList>
            <consortium name="AG Swart"/>
            <person name="Singh M."/>
            <person name="Singh A."/>
            <person name="Seah K."/>
            <person name="Emmerich C."/>
        </authorList>
    </citation>
    <scope>NUCLEOTIDE SEQUENCE</scope>
    <source>
        <strain evidence="2">DP1</strain>
    </source>
</reference>
<keyword evidence="1" id="KW-0472">Membrane</keyword>
<feature type="transmembrane region" description="Helical" evidence="1">
    <location>
        <begin position="111"/>
        <end position="129"/>
    </location>
</feature>
<gene>
    <name evidence="2" type="ORF">ECRASSUSDP1_LOCUS26801</name>
</gene>
<organism evidence="2 3">
    <name type="scientific">Euplotes crassus</name>
    <dbReference type="NCBI Taxonomy" id="5936"/>
    <lineage>
        <taxon>Eukaryota</taxon>
        <taxon>Sar</taxon>
        <taxon>Alveolata</taxon>
        <taxon>Ciliophora</taxon>
        <taxon>Intramacronucleata</taxon>
        <taxon>Spirotrichea</taxon>
        <taxon>Hypotrichia</taxon>
        <taxon>Euplotida</taxon>
        <taxon>Euplotidae</taxon>
        <taxon>Moneuplotes</taxon>
    </lineage>
</organism>
<keyword evidence="1" id="KW-0812">Transmembrane</keyword>
<protein>
    <submittedName>
        <fullName evidence="2">Uncharacterized protein</fullName>
    </submittedName>
</protein>
<evidence type="ECO:0000313" key="2">
    <source>
        <dbReference type="EMBL" id="CAI2385250.1"/>
    </source>
</evidence>
<accession>A0AAD2DA72</accession>